<feature type="transmembrane region" description="Helical" evidence="9">
    <location>
        <begin position="6"/>
        <end position="27"/>
    </location>
</feature>
<reference evidence="10 11" key="1">
    <citation type="submission" date="2018-04" db="EMBL/GenBank/DDBJ databases">
        <title>Genomic Encyclopedia of Type Strains, Phase IV (KMG-IV): sequencing the most valuable type-strain genomes for metagenomic binning, comparative biology and taxonomic classification.</title>
        <authorList>
            <person name="Goeker M."/>
        </authorList>
    </citation>
    <scope>NUCLEOTIDE SEQUENCE [LARGE SCALE GENOMIC DNA]</scope>
    <source>
        <strain evidence="10 11">DSM 14823</strain>
    </source>
</reference>
<evidence type="ECO:0000256" key="4">
    <source>
        <dbReference type="ARBA" id="ARBA00022692"/>
    </source>
</evidence>
<dbReference type="Pfam" id="PF03814">
    <property type="entry name" value="KdpA"/>
    <property type="match status" value="1"/>
</dbReference>
<feature type="transmembrane region" description="Helical" evidence="9">
    <location>
        <begin position="174"/>
        <end position="199"/>
    </location>
</feature>
<comment type="function">
    <text evidence="9">Part of the high-affinity ATP-driven potassium transport (or Kdp) system, which catalyzes the hydrolysis of ATP coupled with the electrogenic transport of potassium into the cytoplasm. This subunit binds the extracellular potassium ions and delivers the ions to the membrane domain of KdpB through an intramembrane tunnel.</text>
</comment>
<feature type="transmembrane region" description="Helical" evidence="9">
    <location>
        <begin position="281"/>
        <end position="302"/>
    </location>
</feature>
<keyword evidence="2 9" id="KW-1003">Cell membrane</keyword>
<feature type="transmembrane region" description="Helical" evidence="9">
    <location>
        <begin position="367"/>
        <end position="395"/>
    </location>
</feature>
<evidence type="ECO:0000256" key="6">
    <source>
        <dbReference type="ARBA" id="ARBA00022989"/>
    </source>
</evidence>
<evidence type="ECO:0000256" key="8">
    <source>
        <dbReference type="ARBA" id="ARBA00023136"/>
    </source>
</evidence>
<dbReference type="InterPro" id="IPR004623">
    <property type="entry name" value="KdpA"/>
</dbReference>
<keyword evidence="5 9" id="KW-0630">Potassium</keyword>
<keyword evidence="1 9" id="KW-0813">Transport</keyword>
<proteinExistence type="inferred from homology"/>
<dbReference type="RefSeq" id="WP_116884372.1">
    <property type="nucleotide sequence ID" value="NZ_CABMMC010000117.1"/>
</dbReference>
<keyword evidence="7 9" id="KW-0406">Ion transport</keyword>
<organism evidence="10 11">
    <name type="scientific">Victivallis vadensis</name>
    <dbReference type="NCBI Taxonomy" id="172901"/>
    <lineage>
        <taxon>Bacteria</taxon>
        <taxon>Pseudomonadati</taxon>
        <taxon>Lentisphaerota</taxon>
        <taxon>Lentisphaeria</taxon>
        <taxon>Victivallales</taxon>
        <taxon>Victivallaceae</taxon>
        <taxon>Victivallis</taxon>
    </lineage>
</organism>
<dbReference type="PIRSF" id="PIRSF001294">
    <property type="entry name" value="K_ATPaseA"/>
    <property type="match status" value="1"/>
</dbReference>
<keyword evidence="11" id="KW-1185">Reference proteome</keyword>
<name>A0A2U1AV59_9BACT</name>
<feature type="transmembrane region" description="Helical" evidence="9">
    <location>
        <begin position="129"/>
        <end position="153"/>
    </location>
</feature>
<dbReference type="AlphaFoldDB" id="A0A2U1AV59"/>
<dbReference type="GO" id="GO:0008556">
    <property type="term" value="F:P-type potassium transmembrane transporter activity"/>
    <property type="evidence" value="ECO:0007669"/>
    <property type="project" value="InterPro"/>
</dbReference>
<evidence type="ECO:0000256" key="9">
    <source>
        <dbReference type="HAMAP-Rule" id="MF_00275"/>
    </source>
</evidence>
<accession>A0A2U1AV59</accession>
<evidence type="ECO:0000256" key="5">
    <source>
        <dbReference type="ARBA" id="ARBA00022958"/>
    </source>
</evidence>
<dbReference type="NCBIfam" id="TIGR00680">
    <property type="entry name" value="kdpA"/>
    <property type="match status" value="1"/>
</dbReference>
<feature type="transmembrane region" description="Helical" evidence="9">
    <location>
        <begin position="526"/>
        <end position="554"/>
    </location>
</feature>
<comment type="subunit">
    <text evidence="9">The system is composed of three essential subunits: KdpA, KdpB and KdpC.</text>
</comment>
<feature type="transmembrane region" description="Helical" evidence="9">
    <location>
        <begin position="416"/>
        <end position="441"/>
    </location>
</feature>
<comment type="caution">
    <text evidence="10">The sequence shown here is derived from an EMBL/GenBank/DDBJ whole genome shotgun (WGS) entry which is preliminary data.</text>
</comment>
<dbReference type="PANTHER" id="PTHR30607">
    <property type="entry name" value="POTASSIUM-TRANSPORTING ATPASE A CHAIN"/>
    <property type="match status" value="1"/>
</dbReference>
<keyword evidence="4 9" id="KW-0812">Transmembrane</keyword>
<dbReference type="EMBL" id="QEKH01000017">
    <property type="protein sequence ID" value="PVY40316.1"/>
    <property type="molecule type" value="Genomic_DNA"/>
</dbReference>
<dbReference type="GO" id="GO:0030955">
    <property type="term" value="F:potassium ion binding"/>
    <property type="evidence" value="ECO:0007669"/>
    <property type="project" value="UniProtKB-UniRule"/>
</dbReference>
<feature type="transmembrane region" description="Helical" evidence="9">
    <location>
        <begin position="250"/>
        <end position="274"/>
    </location>
</feature>
<evidence type="ECO:0000313" key="11">
    <source>
        <dbReference type="Proteomes" id="UP000245959"/>
    </source>
</evidence>
<dbReference type="HAMAP" id="MF_00275">
    <property type="entry name" value="KdpA"/>
    <property type="match status" value="1"/>
</dbReference>
<evidence type="ECO:0000256" key="3">
    <source>
        <dbReference type="ARBA" id="ARBA00022538"/>
    </source>
</evidence>
<evidence type="ECO:0000256" key="1">
    <source>
        <dbReference type="ARBA" id="ARBA00022448"/>
    </source>
</evidence>
<dbReference type="GeneID" id="78295672"/>
<feature type="transmembrane region" description="Helical" evidence="9">
    <location>
        <begin position="69"/>
        <end position="90"/>
    </location>
</feature>
<sequence>MIYSFLLAIAVLGLSILISLPLGKWMFKMMCPAPDLMGPAHRKVEGFFHKVIGRAAEADQNWKQYTVSLLIFNTIMFVVVTGVLAFQQFLPLNPDGQKAIEGSLIFNTVTSFVTNTNLQHYSGESTLSYFSQLFGIMWLQFVSAATGLAAVTAASRWLGGSRERNNFYLDMCRATFLVILPVAAIGATLLVLCGLPMTFDGAAVVHTLEGAVQTIARGPVAVEVIIKQLGTNGGGFFGPNSTHPLENVGFYSNIIECISLVIIPIGCVWMFGMITKHRKHALVIFAVMTVLCLVKLGCAITFESEPAVALHDLPVAEASNLEGKELRLGAGASPLWAVFTTCTSNGSVNSMHCSLNPLTGLIPLVGMWFNITFGGIGVGFLGLFTYIIVGVFICGMMVGRTPEYLGKKVETREMKYALPALLMHPLCILGGMAIFCLIPAWGRDTVLNPGFHGFTEMLYEFTSSSANNGSGFEGLGDNTVPWNIACGLVMLIGRFIPIIFQLAICGSLFAKKEVPETVGTLKTDTALFGVVIGGTVVFIGALLFLPVAVLGPIAEYLTTLVH</sequence>
<evidence type="ECO:0000256" key="7">
    <source>
        <dbReference type="ARBA" id="ARBA00023065"/>
    </source>
</evidence>
<dbReference type="OrthoDB" id="9763796at2"/>
<comment type="similarity">
    <text evidence="9">Belongs to the KdpA family.</text>
</comment>
<keyword evidence="3 9" id="KW-0633">Potassium transport</keyword>
<keyword evidence="6 9" id="KW-1133">Transmembrane helix</keyword>
<dbReference type="GO" id="GO:0005886">
    <property type="term" value="C:plasma membrane"/>
    <property type="evidence" value="ECO:0007669"/>
    <property type="project" value="UniProtKB-SubCell"/>
</dbReference>
<dbReference type="Proteomes" id="UP000245959">
    <property type="component" value="Unassembled WGS sequence"/>
</dbReference>
<keyword evidence="8 9" id="KW-0472">Membrane</keyword>
<protein>
    <recommendedName>
        <fullName evidence="9">Potassium-transporting ATPase potassium-binding subunit</fullName>
    </recommendedName>
    <alternativeName>
        <fullName evidence="9">ATP phosphohydrolase [potassium-transporting] A chain</fullName>
    </alternativeName>
    <alternativeName>
        <fullName evidence="9">Potassium-binding and translocating subunit A</fullName>
    </alternativeName>
    <alternativeName>
        <fullName evidence="9">Potassium-translocating ATPase A chain</fullName>
    </alternativeName>
</protein>
<evidence type="ECO:0000256" key="2">
    <source>
        <dbReference type="ARBA" id="ARBA00022475"/>
    </source>
</evidence>
<evidence type="ECO:0000313" key="10">
    <source>
        <dbReference type="EMBL" id="PVY40316.1"/>
    </source>
</evidence>
<comment type="subcellular location">
    <subcellularLocation>
        <location evidence="9">Cell membrane</location>
        <topology evidence="9">Multi-pass membrane protein</topology>
    </subcellularLocation>
</comment>
<dbReference type="PANTHER" id="PTHR30607:SF2">
    <property type="entry name" value="POTASSIUM-TRANSPORTING ATPASE POTASSIUM-BINDING SUBUNIT"/>
    <property type="match status" value="1"/>
</dbReference>
<gene>
    <name evidence="9" type="primary">kdpA</name>
    <name evidence="10" type="ORF">C8D82_11735</name>
</gene>
<feature type="transmembrane region" description="Helical" evidence="9">
    <location>
        <begin position="482"/>
        <end position="505"/>
    </location>
</feature>